<evidence type="ECO:0000256" key="1">
    <source>
        <dbReference type="SAM" id="MobiDB-lite"/>
    </source>
</evidence>
<proteinExistence type="predicted"/>
<feature type="compositionally biased region" description="Polar residues" evidence="1">
    <location>
        <begin position="12"/>
        <end position="21"/>
    </location>
</feature>
<keyword evidence="3" id="KW-1185">Reference proteome</keyword>
<comment type="caution">
    <text evidence="2">The sequence shown here is derived from an EMBL/GenBank/DDBJ whole genome shotgun (WGS) entry which is preliminary data.</text>
</comment>
<sequence>MSIRNGDGSKLKTLTGTTHSTKSAERKKSLLDQKRGILDCFQNISISNYYLLFKLYYFYRQM</sequence>
<evidence type="ECO:0000313" key="3">
    <source>
        <dbReference type="Proteomes" id="UP000247903"/>
    </source>
</evidence>
<dbReference type="AlphaFoldDB" id="A0A2V4BPB2"/>
<dbReference type="Proteomes" id="UP000247903">
    <property type="component" value="Unassembled WGS sequence"/>
</dbReference>
<accession>A0A2V4BPB2</accession>
<reference evidence="2 3" key="1">
    <citation type="submission" date="2018-05" db="EMBL/GenBank/DDBJ databases">
        <title>Flavobacterium sp. strain IMCC34759, incomplete genome.</title>
        <authorList>
            <person name="Joung Y."/>
            <person name="Cho J."/>
        </authorList>
    </citation>
    <scope>NUCLEOTIDE SEQUENCE [LARGE SCALE GENOMIC DNA]</scope>
    <source>
        <strain evidence="2 3">IMCC34759</strain>
    </source>
</reference>
<organism evidence="2 3">
    <name type="scientific">Flavobacterium cheongpyeongense</name>
    <dbReference type="NCBI Taxonomy" id="2212651"/>
    <lineage>
        <taxon>Bacteria</taxon>
        <taxon>Pseudomonadati</taxon>
        <taxon>Bacteroidota</taxon>
        <taxon>Flavobacteriia</taxon>
        <taxon>Flavobacteriales</taxon>
        <taxon>Flavobacteriaceae</taxon>
        <taxon>Flavobacterium</taxon>
    </lineage>
</organism>
<gene>
    <name evidence="2" type="ORF">DMB65_09700</name>
</gene>
<feature type="region of interest" description="Disordered" evidence="1">
    <location>
        <begin position="1"/>
        <end position="27"/>
    </location>
</feature>
<dbReference type="EMBL" id="QJHK01000007">
    <property type="protein sequence ID" value="PXY40846.1"/>
    <property type="molecule type" value="Genomic_DNA"/>
</dbReference>
<evidence type="ECO:0000313" key="2">
    <source>
        <dbReference type="EMBL" id="PXY40846.1"/>
    </source>
</evidence>
<protein>
    <submittedName>
        <fullName evidence="2">Uncharacterized protein</fullName>
    </submittedName>
</protein>
<name>A0A2V4BPB2_9FLAO</name>